<name>A0ABS3FKG1_9CYAN</name>
<dbReference type="InterPro" id="IPR008479">
    <property type="entry name" value="DUF760"/>
</dbReference>
<reference evidence="1 2" key="1">
    <citation type="submission" date="2021-03" db="EMBL/GenBank/DDBJ databases">
        <title>Metabolic Capacity of the Antarctic Cyanobacterium Phormidium pseudopriestleyi that Sustains Oxygenic Photosynthesis in the Presence of Hydrogen Sulfide.</title>
        <authorList>
            <person name="Lumian J.E."/>
            <person name="Jungblut A.D."/>
            <person name="Dillon M.L."/>
            <person name="Hawes I."/>
            <person name="Doran P.T."/>
            <person name="Mackey T.J."/>
            <person name="Dick G.J."/>
            <person name="Grettenberger C.L."/>
            <person name="Sumner D.Y."/>
        </authorList>
    </citation>
    <scope>NUCLEOTIDE SEQUENCE [LARGE SCALE GENOMIC DNA]</scope>
    <source>
        <strain evidence="1 2">FRX01</strain>
    </source>
</reference>
<keyword evidence="2" id="KW-1185">Reference proteome</keyword>
<dbReference type="PANTHER" id="PTHR33598:SF2">
    <property type="entry name" value="MAR-BINDING FILAMENT-LIKE PROTEIN"/>
    <property type="match status" value="1"/>
</dbReference>
<dbReference type="PANTHER" id="PTHR33598">
    <property type="entry name" value="OS02G0833400 PROTEIN"/>
    <property type="match status" value="1"/>
</dbReference>
<organism evidence="1 2">
    <name type="scientific">Phormidium pseudopriestleyi FRX01</name>
    <dbReference type="NCBI Taxonomy" id="1759528"/>
    <lineage>
        <taxon>Bacteria</taxon>
        <taxon>Bacillati</taxon>
        <taxon>Cyanobacteriota</taxon>
        <taxon>Cyanophyceae</taxon>
        <taxon>Oscillatoriophycideae</taxon>
        <taxon>Oscillatoriales</taxon>
        <taxon>Oscillatoriaceae</taxon>
        <taxon>Phormidium</taxon>
    </lineage>
</organism>
<proteinExistence type="predicted"/>
<comment type="caution">
    <text evidence="1">The sequence shown here is derived from an EMBL/GenBank/DDBJ whole genome shotgun (WGS) entry which is preliminary data.</text>
</comment>
<accession>A0ABS3FKG1</accession>
<dbReference type="Proteomes" id="UP000664844">
    <property type="component" value="Unassembled WGS sequence"/>
</dbReference>
<dbReference type="EMBL" id="JAFLQW010000002">
    <property type="protein sequence ID" value="MBO0347533.1"/>
    <property type="molecule type" value="Genomic_DNA"/>
</dbReference>
<evidence type="ECO:0000313" key="2">
    <source>
        <dbReference type="Proteomes" id="UP000664844"/>
    </source>
</evidence>
<dbReference type="RefSeq" id="WP_207086112.1">
    <property type="nucleotide sequence ID" value="NZ_JAFLQW010000002.1"/>
</dbReference>
<sequence length="112" mass="12486">MNNLSNRGHSFFKNDSEDENSLWEYMQELHPETMAKLSHPSSAAAEIMERNLKGMLGALPPEHFGVTITTSRENLGRMLASAMMSGYFLHNAEQRQVLEQSLKAGAIDSSES</sequence>
<evidence type="ECO:0000313" key="1">
    <source>
        <dbReference type="EMBL" id="MBO0347533.1"/>
    </source>
</evidence>
<protein>
    <submittedName>
        <fullName evidence="1">DUF760 domain-containing protein</fullName>
    </submittedName>
</protein>
<dbReference type="Pfam" id="PF05542">
    <property type="entry name" value="DUF760"/>
    <property type="match status" value="1"/>
</dbReference>
<gene>
    <name evidence="1" type="ORF">J0895_00075</name>
</gene>